<evidence type="ECO:0000313" key="3">
    <source>
        <dbReference type="Proteomes" id="UP001145069"/>
    </source>
</evidence>
<keyword evidence="1" id="KW-1133">Transmembrane helix</keyword>
<dbReference type="Proteomes" id="UP001145069">
    <property type="component" value="Unassembled WGS sequence"/>
</dbReference>
<keyword evidence="1" id="KW-0812">Transmembrane</keyword>
<feature type="transmembrane region" description="Helical" evidence="1">
    <location>
        <begin position="82"/>
        <end position="99"/>
    </location>
</feature>
<comment type="caution">
    <text evidence="2">The sequence shown here is derived from an EMBL/GenBank/DDBJ whole genome shotgun (WGS) entry which is preliminary data.</text>
</comment>
<sequence>MVIDGIIISLVIGLLRKGSLSWITNPKLFKYGWVFPILLLVQLITFSFQNQFSWLGGISNYLFVLVYIIGLFFLWTNRDQQGFYIIFAGVLLNFIVMAVNGGRMPVSEEASLILDPMYVEAIKNGYYAKHALLTESTLVPFLGDIIPITSPYPRSQVISIGDVIMNIGIFLYIQEKMLAHKNEEKLNSIKSQTI</sequence>
<dbReference type="EMBL" id="JAMQKC010000012">
    <property type="protein sequence ID" value="MDC3417700.1"/>
    <property type="molecule type" value="Genomic_DNA"/>
</dbReference>
<dbReference type="InterPro" id="IPR035168">
    <property type="entry name" value="DUF5317"/>
</dbReference>
<gene>
    <name evidence="2" type="ORF">NC799_12405</name>
</gene>
<evidence type="ECO:0000256" key="1">
    <source>
        <dbReference type="SAM" id="Phobius"/>
    </source>
</evidence>
<dbReference type="Pfam" id="PF17248">
    <property type="entry name" value="DUF5317"/>
    <property type="match status" value="1"/>
</dbReference>
<feature type="transmembrane region" description="Helical" evidence="1">
    <location>
        <begin position="54"/>
        <end position="75"/>
    </location>
</feature>
<name>A0A9X4AGW6_9BACI</name>
<organism evidence="2 3">
    <name type="scientific">Aquibacillus salsiterrae</name>
    <dbReference type="NCBI Taxonomy" id="2950439"/>
    <lineage>
        <taxon>Bacteria</taxon>
        <taxon>Bacillati</taxon>
        <taxon>Bacillota</taxon>
        <taxon>Bacilli</taxon>
        <taxon>Bacillales</taxon>
        <taxon>Bacillaceae</taxon>
        <taxon>Aquibacillus</taxon>
    </lineage>
</organism>
<dbReference type="AlphaFoldDB" id="A0A9X4AGW6"/>
<feature type="transmembrane region" description="Helical" evidence="1">
    <location>
        <begin position="31"/>
        <end position="48"/>
    </location>
</feature>
<protein>
    <submittedName>
        <fullName evidence="2">DUF5317 domain-containing protein</fullName>
    </submittedName>
</protein>
<proteinExistence type="predicted"/>
<accession>A0A9X4AGW6</accession>
<evidence type="ECO:0000313" key="2">
    <source>
        <dbReference type="EMBL" id="MDC3417700.1"/>
    </source>
</evidence>
<reference evidence="2" key="1">
    <citation type="submission" date="2022-06" db="EMBL/GenBank/DDBJ databases">
        <title>Aquibacillus sp. a new bacterium isolated from soil saline samples.</title>
        <authorList>
            <person name="Galisteo C."/>
            <person name="De La Haba R."/>
            <person name="Sanchez-Porro C."/>
            <person name="Ventosa A."/>
        </authorList>
    </citation>
    <scope>NUCLEOTIDE SEQUENCE</scope>
    <source>
        <strain evidence="2">3ASR75-54</strain>
    </source>
</reference>
<keyword evidence="3" id="KW-1185">Reference proteome</keyword>
<keyword evidence="1" id="KW-0472">Membrane</keyword>
<dbReference type="RefSeq" id="WP_272446767.1">
    <property type="nucleotide sequence ID" value="NZ_JAMQKC010000012.1"/>
</dbReference>